<reference evidence="1 2" key="1">
    <citation type="journal article" date="2022" name="DNA Res.">
        <title>Chromosomal-level genome assembly of the orchid tree Bauhinia variegata (Leguminosae; Cercidoideae) supports the allotetraploid origin hypothesis of Bauhinia.</title>
        <authorList>
            <person name="Zhong Y."/>
            <person name="Chen Y."/>
            <person name="Zheng D."/>
            <person name="Pang J."/>
            <person name="Liu Y."/>
            <person name="Luo S."/>
            <person name="Meng S."/>
            <person name="Qian L."/>
            <person name="Wei D."/>
            <person name="Dai S."/>
            <person name="Zhou R."/>
        </authorList>
    </citation>
    <scope>NUCLEOTIDE SEQUENCE [LARGE SCALE GENOMIC DNA]</scope>
    <source>
        <strain evidence="1">BV-YZ2020</strain>
    </source>
</reference>
<organism evidence="1 2">
    <name type="scientific">Bauhinia variegata</name>
    <name type="common">Purple orchid tree</name>
    <name type="synonym">Phanera variegata</name>
    <dbReference type="NCBI Taxonomy" id="167791"/>
    <lineage>
        <taxon>Eukaryota</taxon>
        <taxon>Viridiplantae</taxon>
        <taxon>Streptophyta</taxon>
        <taxon>Embryophyta</taxon>
        <taxon>Tracheophyta</taxon>
        <taxon>Spermatophyta</taxon>
        <taxon>Magnoliopsida</taxon>
        <taxon>eudicotyledons</taxon>
        <taxon>Gunneridae</taxon>
        <taxon>Pentapetalae</taxon>
        <taxon>rosids</taxon>
        <taxon>fabids</taxon>
        <taxon>Fabales</taxon>
        <taxon>Fabaceae</taxon>
        <taxon>Cercidoideae</taxon>
        <taxon>Cercideae</taxon>
        <taxon>Bauhiniinae</taxon>
        <taxon>Bauhinia</taxon>
    </lineage>
</organism>
<evidence type="ECO:0000313" key="2">
    <source>
        <dbReference type="Proteomes" id="UP000828941"/>
    </source>
</evidence>
<name>A0ACB9KT71_BAUVA</name>
<proteinExistence type="predicted"/>
<gene>
    <name evidence="1" type="ORF">L6164_033761</name>
</gene>
<dbReference type="EMBL" id="CM039438">
    <property type="protein sequence ID" value="KAI4300375.1"/>
    <property type="molecule type" value="Genomic_DNA"/>
</dbReference>
<keyword evidence="2" id="KW-1185">Reference proteome</keyword>
<comment type="caution">
    <text evidence="1">The sequence shown here is derived from an EMBL/GenBank/DDBJ whole genome shotgun (WGS) entry which is preliminary data.</text>
</comment>
<sequence>MDAIEGPSAQYSSYLQPFMIAVAGIIGASLAIVIYHILLQRFCFSRQPMLNRADTINSQDIPISRSPFKNGVDQEILDKIPILSYSTKKPEIFRLHRSECAICLGELQDGELVRLLPPCKHAFHISCIDGWFTAHSDCPICRSPITCESIEASAPEINGPERPSQAPCLQIDHQFLRDLSASTSRFQSEGGFLRHSVSITSQMEKRPRALVMGLKRSLSMDQSYISITIQKGEQEKGSSSSGKGVGIKYFRARSPRDFDYTSCVLARSFSPLQSNRSATSSNRILLQV</sequence>
<accession>A0ACB9KT71</accession>
<evidence type="ECO:0000313" key="1">
    <source>
        <dbReference type="EMBL" id="KAI4300375.1"/>
    </source>
</evidence>
<dbReference type="Proteomes" id="UP000828941">
    <property type="component" value="Chromosome 13"/>
</dbReference>
<protein>
    <submittedName>
        <fullName evidence="1">Uncharacterized protein</fullName>
    </submittedName>
</protein>